<dbReference type="InterPro" id="IPR000524">
    <property type="entry name" value="Tscrpt_reg_HTH_GntR"/>
</dbReference>
<dbReference type="GO" id="GO:0008483">
    <property type="term" value="F:transaminase activity"/>
    <property type="evidence" value="ECO:0007669"/>
    <property type="project" value="UniProtKB-KW"/>
</dbReference>
<dbReference type="GO" id="GO:0030170">
    <property type="term" value="F:pyridoxal phosphate binding"/>
    <property type="evidence" value="ECO:0007669"/>
    <property type="project" value="InterPro"/>
</dbReference>
<dbReference type="Pfam" id="PF00155">
    <property type="entry name" value="Aminotran_1_2"/>
    <property type="match status" value="1"/>
</dbReference>
<feature type="region of interest" description="Disordered" evidence="6">
    <location>
        <begin position="89"/>
        <end position="110"/>
    </location>
</feature>
<keyword evidence="4" id="KW-0238">DNA-binding</keyword>
<dbReference type="Pfam" id="PF00392">
    <property type="entry name" value="GntR"/>
    <property type="match status" value="1"/>
</dbReference>
<keyword evidence="3" id="KW-0805">Transcription regulation</keyword>
<dbReference type="PANTHER" id="PTHR46577:SF1">
    <property type="entry name" value="HTH-TYPE TRANSCRIPTIONAL REGULATORY PROTEIN GABR"/>
    <property type="match status" value="1"/>
</dbReference>
<dbReference type="Gene3D" id="1.10.10.10">
    <property type="entry name" value="Winged helix-like DNA-binding domain superfamily/Winged helix DNA-binding domain"/>
    <property type="match status" value="1"/>
</dbReference>
<dbReference type="GO" id="GO:0003700">
    <property type="term" value="F:DNA-binding transcription factor activity"/>
    <property type="evidence" value="ECO:0007669"/>
    <property type="project" value="InterPro"/>
</dbReference>
<keyword evidence="5" id="KW-0804">Transcription</keyword>
<dbReference type="Gene3D" id="3.40.640.10">
    <property type="entry name" value="Type I PLP-dependent aspartate aminotransferase-like (Major domain)"/>
    <property type="match status" value="1"/>
</dbReference>
<reference evidence="8 9" key="1">
    <citation type="journal article" date="2020" name="Carbohydr. Polym.">
        <title>Characterization and optimization of production of bacterial cellulose from strain CGMCC 17276 based on whole-genome analysis.</title>
        <authorList>
            <person name="Lu T."/>
            <person name="Gao H."/>
            <person name="Liao B."/>
            <person name="Wu J."/>
            <person name="Zhang W."/>
            <person name="Huang J."/>
            <person name="Liu M."/>
            <person name="Huang J."/>
            <person name="Chang Z."/>
            <person name="Jin M."/>
            <person name="Yi Z."/>
            <person name="Jiang D."/>
        </authorList>
    </citation>
    <scope>NUCLEOTIDE SEQUENCE [LARGE SCALE GENOMIC DNA]</scope>
    <source>
        <strain evidence="8 9">CGMCC 17276</strain>
    </source>
</reference>
<dbReference type="EMBL" id="CP041348">
    <property type="protein sequence ID" value="QHC35849.1"/>
    <property type="molecule type" value="Genomic_DNA"/>
</dbReference>
<evidence type="ECO:0000256" key="1">
    <source>
        <dbReference type="ARBA" id="ARBA00005384"/>
    </source>
</evidence>
<dbReference type="InterPro" id="IPR015421">
    <property type="entry name" value="PyrdxlP-dep_Trfase_major"/>
</dbReference>
<dbReference type="OrthoDB" id="9808770at2"/>
<dbReference type="InterPro" id="IPR036390">
    <property type="entry name" value="WH_DNA-bd_sf"/>
</dbReference>
<evidence type="ECO:0000259" key="7">
    <source>
        <dbReference type="PROSITE" id="PS50949"/>
    </source>
</evidence>
<dbReference type="GO" id="GO:0003677">
    <property type="term" value="F:DNA binding"/>
    <property type="evidence" value="ECO:0007669"/>
    <property type="project" value="UniProtKB-KW"/>
</dbReference>
<evidence type="ECO:0000256" key="5">
    <source>
        <dbReference type="ARBA" id="ARBA00023163"/>
    </source>
</evidence>
<dbReference type="InterPro" id="IPR036388">
    <property type="entry name" value="WH-like_DNA-bd_sf"/>
</dbReference>
<dbReference type="InterPro" id="IPR051446">
    <property type="entry name" value="HTH_trans_reg/aminotransferase"/>
</dbReference>
<keyword evidence="8" id="KW-0808">Transferase</keyword>
<dbReference type="PANTHER" id="PTHR46577">
    <property type="entry name" value="HTH-TYPE TRANSCRIPTIONAL REGULATORY PROTEIN GABR"/>
    <property type="match status" value="1"/>
</dbReference>
<sequence>MGRQARRAVLLGIVLETDGGQTLQAQIREQIRRAILEGRLACGTKLPSSRLLAAELGCARGTVLAALDQLQAEGYLVARSSSGVSVAQDLPDDMLAPAPTQSAPHAPMPPPLLPERTRVLLRHAQHAPGHATPGEPPIAFPLGQPDRQAFPFALWAKLLEQDWRRPAWPIAGTPPPFGHPALQQAIAAHLRTARGFSCAPESIVITAGVRQSVSLFARIALEAGEPAWVEEPGYPGIRAALAASGIRAVPVAIDESGFAPATALAMAPDARLAIVAPSHHYPLGTVLGLQRRLALLSWAQRRQGWIIEDDFDGEYRYSGRPLAPLRALDRAGRVAYLGSFSKLLFPALRLSYIVLPPALVPAAQVVLPQVFTPAPLMGQGALARFIAEGHLVSHLRRTRLLYAARQNSLMEVAARSLTGLMHITPDSGGMHVVACPAPALAPGFDDHAATAAALKAGVRVAPLSECYAGPRKQHGLLLGYAGTPHHEIDPAMRRLAHALEAFMPHDAGAGCPAGRT</sequence>
<evidence type="ECO:0000313" key="9">
    <source>
        <dbReference type="Proteomes" id="UP000464674"/>
    </source>
</evidence>
<gene>
    <name evidence="8" type="ORF">FMA36_10440</name>
</gene>
<dbReference type="AlphaFoldDB" id="A0A857FQS5"/>
<comment type="similarity">
    <text evidence="1">In the C-terminal section; belongs to the class-I pyridoxal-phosphate-dependent aminotransferase family.</text>
</comment>
<dbReference type="Proteomes" id="UP000464674">
    <property type="component" value="Chromosome"/>
</dbReference>
<dbReference type="SUPFAM" id="SSF53383">
    <property type="entry name" value="PLP-dependent transferases"/>
    <property type="match status" value="1"/>
</dbReference>
<dbReference type="CDD" id="cd07377">
    <property type="entry name" value="WHTH_GntR"/>
    <property type="match status" value="1"/>
</dbReference>
<dbReference type="PROSITE" id="PS50949">
    <property type="entry name" value="HTH_GNTR"/>
    <property type="match status" value="1"/>
</dbReference>
<accession>A0A857FQS5</accession>
<keyword evidence="8" id="KW-0032">Aminotransferase</keyword>
<evidence type="ECO:0000313" key="8">
    <source>
        <dbReference type="EMBL" id="QHC35849.1"/>
    </source>
</evidence>
<dbReference type="InterPro" id="IPR004839">
    <property type="entry name" value="Aminotransferase_I/II_large"/>
</dbReference>
<dbReference type="InterPro" id="IPR015424">
    <property type="entry name" value="PyrdxlP-dep_Trfase"/>
</dbReference>
<evidence type="ECO:0000256" key="4">
    <source>
        <dbReference type="ARBA" id="ARBA00023125"/>
    </source>
</evidence>
<dbReference type="RefSeq" id="WP_159262248.1">
    <property type="nucleotide sequence ID" value="NZ_CP041348.1"/>
</dbReference>
<organism evidence="8 9">
    <name type="scientific">Komagataeibacter xylinus</name>
    <name type="common">Gluconacetobacter xylinus</name>
    <dbReference type="NCBI Taxonomy" id="28448"/>
    <lineage>
        <taxon>Bacteria</taxon>
        <taxon>Pseudomonadati</taxon>
        <taxon>Pseudomonadota</taxon>
        <taxon>Alphaproteobacteria</taxon>
        <taxon>Acetobacterales</taxon>
        <taxon>Acetobacteraceae</taxon>
        <taxon>Komagataeibacter</taxon>
    </lineage>
</organism>
<evidence type="ECO:0000256" key="2">
    <source>
        <dbReference type="ARBA" id="ARBA00022898"/>
    </source>
</evidence>
<dbReference type="SMART" id="SM00345">
    <property type="entry name" value="HTH_GNTR"/>
    <property type="match status" value="1"/>
</dbReference>
<evidence type="ECO:0000256" key="6">
    <source>
        <dbReference type="SAM" id="MobiDB-lite"/>
    </source>
</evidence>
<dbReference type="CDD" id="cd00609">
    <property type="entry name" value="AAT_like"/>
    <property type="match status" value="1"/>
</dbReference>
<dbReference type="SUPFAM" id="SSF46785">
    <property type="entry name" value="Winged helix' DNA-binding domain"/>
    <property type="match status" value="1"/>
</dbReference>
<keyword evidence="2" id="KW-0663">Pyridoxal phosphate</keyword>
<feature type="domain" description="HTH gntR-type" evidence="7">
    <location>
        <begin position="21"/>
        <end position="89"/>
    </location>
</feature>
<proteinExistence type="inferred from homology"/>
<evidence type="ECO:0000256" key="3">
    <source>
        <dbReference type="ARBA" id="ARBA00023015"/>
    </source>
</evidence>
<protein>
    <submittedName>
        <fullName evidence="8">PLP-dependent aminotransferase family protein</fullName>
    </submittedName>
</protein>
<dbReference type="PRINTS" id="PR00035">
    <property type="entry name" value="HTHGNTR"/>
</dbReference>
<name>A0A857FQS5_KOMXY</name>